<reference evidence="2" key="1">
    <citation type="journal article" date="2022" name="bioRxiv">
        <title>Sequencing and chromosome-scale assembly of the giantPleurodeles waltlgenome.</title>
        <authorList>
            <person name="Brown T."/>
            <person name="Elewa A."/>
            <person name="Iarovenko S."/>
            <person name="Subramanian E."/>
            <person name="Araus A.J."/>
            <person name="Petzold A."/>
            <person name="Susuki M."/>
            <person name="Suzuki K.-i.T."/>
            <person name="Hayashi T."/>
            <person name="Toyoda A."/>
            <person name="Oliveira C."/>
            <person name="Osipova E."/>
            <person name="Leigh N.D."/>
            <person name="Simon A."/>
            <person name="Yun M.H."/>
        </authorList>
    </citation>
    <scope>NUCLEOTIDE SEQUENCE</scope>
    <source>
        <strain evidence="2">20211129_DDA</strain>
        <tissue evidence="2">Liver</tissue>
    </source>
</reference>
<keyword evidence="1" id="KW-0732">Signal</keyword>
<evidence type="ECO:0000313" key="2">
    <source>
        <dbReference type="EMBL" id="KAJ1104444.1"/>
    </source>
</evidence>
<evidence type="ECO:0000313" key="3">
    <source>
        <dbReference type="Proteomes" id="UP001066276"/>
    </source>
</evidence>
<dbReference type="Proteomes" id="UP001066276">
    <property type="component" value="Chromosome 9"/>
</dbReference>
<organism evidence="2 3">
    <name type="scientific">Pleurodeles waltl</name>
    <name type="common">Iberian ribbed newt</name>
    <dbReference type="NCBI Taxonomy" id="8319"/>
    <lineage>
        <taxon>Eukaryota</taxon>
        <taxon>Metazoa</taxon>
        <taxon>Chordata</taxon>
        <taxon>Craniata</taxon>
        <taxon>Vertebrata</taxon>
        <taxon>Euteleostomi</taxon>
        <taxon>Amphibia</taxon>
        <taxon>Batrachia</taxon>
        <taxon>Caudata</taxon>
        <taxon>Salamandroidea</taxon>
        <taxon>Salamandridae</taxon>
        <taxon>Pleurodelinae</taxon>
        <taxon>Pleurodeles</taxon>
    </lineage>
</organism>
<keyword evidence="3" id="KW-1185">Reference proteome</keyword>
<protein>
    <submittedName>
        <fullName evidence="2">Uncharacterized protein</fullName>
    </submittedName>
</protein>
<dbReference type="EMBL" id="JANPWB010000013">
    <property type="protein sequence ID" value="KAJ1104444.1"/>
    <property type="molecule type" value="Genomic_DNA"/>
</dbReference>
<evidence type="ECO:0000256" key="1">
    <source>
        <dbReference type="SAM" id="SignalP"/>
    </source>
</evidence>
<sequence>MVLTRTHFLLVLAVIFALLSPVDVRVLSRSGGEFKGHSFSPVSHHSLREPLVRLIQGMDAASPGKEDAEKGWEEDGEEGWALKGATACTSRC</sequence>
<gene>
    <name evidence="2" type="ORF">NDU88_001856</name>
</gene>
<accession>A0AAV7MMP5</accession>
<proteinExistence type="predicted"/>
<name>A0AAV7MMP5_PLEWA</name>
<comment type="caution">
    <text evidence="2">The sequence shown here is derived from an EMBL/GenBank/DDBJ whole genome shotgun (WGS) entry which is preliminary data.</text>
</comment>
<feature type="chain" id="PRO_5043496446" evidence="1">
    <location>
        <begin position="25"/>
        <end position="92"/>
    </location>
</feature>
<dbReference type="AlphaFoldDB" id="A0AAV7MMP5"/>
<feature type="signal peptide" evidence="1">
    <location>
        <begin position="1"/>
        <end position="24"/>
    </location>
</feature>